<evidence type="ECO:0000259" key="1">
    <source>
        <dbReference type="PROSITE" id="PS51186"/>
    </source>
</evidence>
<dbReference type="PANTHER" id="PTHR43415">
    <property type="entry name" value="SPERMIDINE N(1)-ACETYLTRANSFERASE"/>
    <property type="match status" value="1"/>
</dbReference>
<dbReference type="PROSITE" id="PS51186">
    <property type="entry name" value="GNAT"/>
    <property type="match status" value="1"/>
</dbReference>
<evidence type="ECO:0000313" key="3">
    <source>
        <dbReference type="Proteomes" id="UP000183190"/>
    </source>
</evidence>
<evidence type="ECO:0000313" key="2">
    <source>
        <dbReference type="EMBL" id="SEH52254.1"/>
    </source>
</evidence>
<dbReference type="InterPro" id="IPR016181">
    <property type="entry name" value="Acyl_CoA_acyltransferase"/>
</dbReference>
<dbReference type="Pfam" id="PF00583">
    <property type="entry name" value="Acetyltransf_1"/>
    <property type="match status" value="1"/>
</dbReference>
<dbReference type="AlphaFoldDB" id="A0A1H6J0H1"/>
<dbReference type="Gene3D" id="3.40.630.30">
    <property type="match status" value="1"/>
</dbReference>
<proteinExistence type="predicted"/>
<dbReference type="OrthoDB" id="9795206at2"/>
<sequence length="165" mass="18845">MRLRPYIPSHDFDSIKDWVTDERTHAMWSAKHAPYPLEKEAFDKFLADMYTKHGDCPFVAITDDGTVVGFLCCGINTESNEAMLAFVIIDPAQRGKGYGREMIQLAAKYCLDILKADAVQLNVFTVNEKARKCYESAGFTERHTTPDAFPYGDELWDRCNMVFKK</sequence>
<dbReference type="Proteomes" id="UP000183190">
    <property type="component" value="Unassembled WGS sequence"/>
</dbReference>
<dbReference type="SUPFAM" id="SSF55729">
    <property type="entry name" value="Acyl-CoA N-acyltransferases (Nat)"/>
    <property type="match status" value="1"/>
</dbReference>
<keyword evidence="2" id="KW-0808">Transferase</keyword>
<gene>
    <name evidence="2" type="ORF">SAMN02910265_01229</name>
</gene>
<dbReference type="CDD" id="cd04301">
    <property type="entry name" value="NAT_SF"/>
    <property type="match status" value="1"/>
</dbReference>
<accession>A0A1H6J0H1</accession>
<organism evidence="2 3">
    <name type="scientific">Ruminococcus flavefaciens</name>
    <dbReference type="NCBI Taxonomy" id="1265"/>
    <lineage>
        <taxon>Bacteria</taxon>
        <taxon>Bacillati</taxon>
        <taxon>Bacillota</taxon>
        <taxon>Clostridia</taxon>
        <taxon>Eubacteriales</taxon>
        <taxon>Oscillospiraceae</taxon>
        <taxon>Ruminococcus</taxon>
    </lineage>
</organism>
<dbReference type="RefSeq" id="WP_074715412.1">
    <property type="nucleotide sequence ID" value="NZ_FNWV01000003.1"/>
</dbReference>
<dbReference type="PANTHER" id="PTHR43415:SF3">
    <property type="entry name" value="GNAT-FAMILY ACETYLTRANSFERASE"/>
    <property type="match status" value="1"/>
</dbReference>
<feature type="domain" description="N-acetyltransferase" evidence="1">
    <location>
        <begin position="1"/>
        <end position="162"/>
    </location>
</feature>
<dbReference type="GO" id="GO:0016747">
    <property type="term" value="F:acyltransferase activity, transferring groups other than amino-acyl groups"/>
    <property type="evidence" value="ECO:0007669"/>
    <property type="project" value="InterPro"/>
</dbReference>
<protein>
    <submittedName>
        <fullName evidence="2">Protein N-acetyltransferase, RimJ/RimL family</fullName>
    </submittedName>
</protein>
<dbReference type="InterPro" id="IPR000182">
    <property type="entry name" value="GNAT_dom"/>
</dbReference>
<dbReference type="EMBL" id="FNWV01000003">
    <property type="protein sequence ID" value="SEH52254.1"/>
    <property type="molecule type" value="Genomic_DNA"/>
</dbReference>
<reference evidence="2 3" key="1">
    <citation type="submission" date="2016-10" db="EMBL/GenBank/DDBJ databases">
        <authorList>
            <person name="de Groot N.N."/>
        </authorList>
    </citation>
    <scope>NUCLEOTIDE SEQUENCE [LARGE SCALE GENOMIC DNA]</scope>
    <source>
        <strain evidence="2 3">YAD2003</strain>
    </source>
</reference>
<name>A0A1H6J0H1_RUMFL</name>